<dbReference type="EMBL" id="VUJX02000001">
    <property type="protein sequence ID" value="KAL0943592.1"/>
    <property type="molecule type" value="Genomic_DNA"/>
</dbReference>
<organism evidence="1 2">
    <name type="scientific">Colletotrichum truncatum</name>
    <name type="common">Anthracnose fungus</name>
    <name type="synonym">Colletotrichum capsici</name>
    <dbReference type="NCBI Taxonomy" id="5467"/>
    <lineage>
        <taxon>Eukaryota</taxon>
        <taxon>Fungi</taxon>
        <taxon>Dikarya</taxon>
        <taxon>Ascomycota</taxon>
        <taxon>Pezizomycotina</taxon>
        <taxon>Sordariomycetes</taxon>
        <taxon>Hypocreomycetidae</taxon>
        <taxon>Glomerellales</taxon>
        <taxon>Glomerellaceae</taxon>
        <taxon>Colletotrichum</taxon>
        <taxon>Colletotrichum truncatum species complex</taxon>
    </lineage>
</organism>
<proteinExistence type="predicted"/>
<reference evidence="1 2" key="1">
    <citation type="journal article" date="2020" name="Phytopathology">
        <title>Genome Sequence Resources of Colletotrichum truncatum, C. plurivorum, C. musicola, and C. sojae: Four Species Pathogenic to Soybean (Glycine max).</title>
        <authorList>
            <person name="Rogerio F."/>
            <person name="Boufleur T.R."/>
            <person name="Ciampi-Guillardi M."/>
            <person name="Sukno S.A."/>
            <person name="Thon M.R."/>
            <person name="Massola Junior N.S."/>
            <person name="Baroncelli R."/>
        </authorList>
    </citation>
    <scope>NUCLEOTIDE SEQUENCE [LARGE SCALE GENOMIC DNA]</scope>
    <source>
        <strain evidence="1 2">CMES1059</strain>
    </source>
</reference>
<dbReference type="Proteomes" id="UP000805649">
    <property type="component" value="Unassembled WGS sequence"/>
</dbReference>
<gene>
    <name evidence="1" type="ORF">CTRU02_201479</name>
</gene>
<accession>A0ACC3ZHF6</accession>
<keyword evidence="2" id="KW-1185">Reference proteome</keyword>
<sequence>MPSIKSLLVVSLFTTALAAPLSAYLDGLNSTNVTAISRHQPHSEELKEFADLNSRELESALQQSNDDSEYDKVMTRNIRAEYLGESEESELSRRDDYGGIEGRSVLSTRGNNKKPSTSSSSSTSSLKKEKANKKADLDTTRKLQAQQHQDARLKENKERKEIIDARLDEKNAKTSKERAQANAEKKFEINELKEVKLDNARDKARLQAKKDQQNQDLAKINEKLRQNGGRKVVDVPDTRPVYDYSKKPEYNYKANNPNTYYDYSKKPEYNSKAYNDKSYDYSKKPEYNYKATNANPYYDSSKDYEKQKQKTEATIREEQKQRAYEENGIRAAQNDKKNTDVLLREQEQARKFEEARIRDAQNDKLKFKASPFEQVTGDERIRKAQDEKVYTEKLLREQEQARKLEDKRIQEGYYERQKTEGLLRENFQIKNQEDANIRAARQAEYERERQRELERERYKYGPKA</sequence>
<evidence type="ECO:0000313" key="1">
    <source>
        <dbReference type="EMBL" id="KAL0943592.1"/>
    </source>
</evidence>
<comment type="caution">
    <text evidence="1">The sequence shown here is derived from an EMBL/GenBank/DDBJ whole genome shotgun (WGS) entry which is preliminary data.</text>
</comment>
<name>A0ACC3ZHF6_COLTU</name>
<protein>
    <submittedName>
        <fullName evidence="1">Uncharacterized protein</fullName>
    </submittedName>
</protein>
<evidence type="ECO:0000313" key="2">
    <source>
        <dbReference type="Proteomes" id="UP000805649"/>
    </source>
</evidence>